<name>A0A377APQ0_ECOLX</name>
<organism evidence="1 2">
    <name type="scientific">Escherichia coli</name>
    <dbReference type="NCBI Taxonomy" id="562"/>
    <lineage>
        <taxon>Bacteria</taxon>
        <taxon>Pseudomonadati</taxon>
        <taxon>Pseudomonadota</taxon>
        <taxon>Gammaproteobacteria</taxon>
        <taxon>Enterobacterales</taxon>
        <taxon>Enterobacteriaceae</taxon>
        <taxon>Escherichia</taxon>
    </lineage>
</organism>
<dbReference type="AlphaFoldDB" id="A0A377APQ0"/>
<reference evidence="1 2" key="1">
    <citation type="submission" date="2018-06" db="EMBL/GenBank/DDBJ databases">
        <authorList>
            <consortium name="Pathogen Informatics"/>
            <person name="Doyle S."/>
        </authorList>
    </citation>
    <scope>NUCLEOTIDE SEQUENCE [LARGE SCALE GENOMIC DNA]</scope>
    <source>
        <strain evidence="1 2">NCTC9962</strain>
    </source>
</reference>
<dbReference type="Proteomes" id="UP000254052">
    <property type="component" value="Unassembled WGS sequence"/>
</dbReference>
<proteinExistence type="predicted"/>
<sequence length="37" mass="4477">MEFHENRAKAPFIGLVQLWQAVRRWRGKCRPDACYSR</sequence>
<evidence type="ECO:0000313" key="1">
    <source>
        <dbReference type="EMBL" id="STL27351.1"/>
    </source>
</evidence>
<evidence type="ECO:0000313" key="2">
    <source>
        <dbReference type="Proteomes" id="UP000254052"/>
    </source>
</evidence>
<gene>
    <name evidence="1" type="ORF">NCTC9962_01574</name>
</gene>
<protein>
    <submittedName>
        <fullName evidence="1">Protein YjiS</fullName>
    </submittedName>
</protein>
<accession>A0A377APQ0</accession>
<dbReference type="EMBL" id="UGED01000005">
    <property type="protein sequence ID" value="STL27351.1"/>
    <property type="molecule type" value="Genomic_DNA"/>
</dbReference>